<evidence type="ECO:0000313" key="2">
    <source>
        <dbReference type="Proteomes" id="UP000019598"/>
    </source>
</evidence>
<evidence type="ECO:0000313" key="1">
    <source>
        <dbReference type="EMBL" id="EOS58270.1"/>
    </source>
</evidence>
<proteinExistence type="predicted"/>
<reference evidence="1 2" key="1">
    <citation type="submission" date="2013-04" db="EMBL/GenBank/DDBJ databases">
        <title>The Genome Sequence of Paenibacillus barengoltzii G22.</title>
        <authorList>
            <consortium name="The Broad Institute Genomics Platform"/>
            <consortium name="The Broad Institute Genome Sequencing Center for Infectious Disease"/>
            <person name="Earl A."/>
            <person name="Xavier R."/>
            <person name="Elson C."/>
            <person name="Duck W."/>
            <person name="Walker B."/>
            <person name="Young S."/>
            <person name="Zeng Q."/>
            <person name="Gargeya S."/>
            <person name="Fitzgerald M."/>
            <person name="Haas B."/>
            <person name="Abouelleil A."/>
            <person name="Allen A.W."/>
            <person name="Alvarado L."/>
            <person name="Arachchi H.M."/>
            <person name="Berlin A.M."/>
            <person name="Chapman S.B."/>
            <person name="Gainer-Dewar J."/>
            <person name="Goldberg J."/>
            <person name="Griggs A."/>
            <person name="Gujja S."/>
            <person name="Hansen M."/>
            <person name="Howarth C."/>
            <person name="Imamovic A."/>
            <person name="Ireland A."/>
            <person name="Larimer J."/>
            <person name="McCowan C."/>
            <person name="Murphy C."/>
            <person name="Pearson M."/>
            <person name="Poon T.W."/>
            <person name="Priest M."/>
            <person name="Roberts A."/>
            <person name="Saif S."/>
            <person name="Shea T."/>
            <person name="Sisk P."/>
            <person name="Sykes S."/>
            <person name="Wortman J."/>
            <person name="Nusbaum C."/>
            <person name="Birren B."/>
        </authorList>
    </citation>
    <scope>NUCLEOTIDE SEQUENCE [LARGE SCALE GENOMIC DNA]</scope>
    <source>
        <strain evidence="1 2">G22</strain>
    </source>
</reference>
<dbReference type="STRING" id="1235795.C812_00589"/>
<accession>R9LHR2</accession>
<sequence>MCSTGGFTRKSSLVAKRISYVVKNVFDFSYIICRKKQKNRNVLGFSHRFWVKPFRKREYI</sequence>
<dbReference type="EMBL" id="ASSZ01000010">
    <property type="protein sequence ID" value="EOS58270.1"/>
    <property type="molecule type" value="Genomic_DNA"/>
</dbReference>
<dbReference type="Proteomes" id="UP000019598">
    <property type="component" value="Unassembled WGS sequence"/>
</dbReference>
<gene>
    <name evidence="1" type="ORF">C812_00589</name>
</gene>
<dbReference type="HOGENOM" id="CLU_2937206_0_0_9"/>
<comment type="caution">
    <text evidence="1">The sequence shown here is derived from an EMBL/GenBank/DDBJ whole genome shotgun (WGS) entry which is preliminary data.</text>
</comment>
<organism evidence="1 2">
    <name type="scientific">Paenibacillus barengoltzii G22</name>
    <dbReference type="NCBI Taxonomy" id="1235795"/>
    <lineage>
        <taxon>Bacteria</taxon>
        <taxon>Bacillati</taxon>
        <taxon>Bacillota</taxon>
        <taxon>Bacilli</taxon>
        <taxon>Bacillales</taxon>
        <taxon>Paenibacillaceae</taxon>
        <taxon>Paenibacillus</taxon>
    </lineage>
</organism>
<dbReference type="AlphaFoldDB" id="R9LHR2"/>
<name>R9LHR2_9BACL</name>
<protein>
    <submittedName>
        <fullName evidence="1">Uncharacterized protein</fullName>
    </submittedName>
</protein>